<dbReference type="GO" id="GO:0140359">
    <property type="term" value="F:ABC-type transporter activity"/>
    <property type="evidence" value="ECO:0007669"/>
    <property type="project" value="InterPro"/>
</dbReference>
<evidence type="ECO:0000256" key="9">
    <source>
        <dbReference type="RuleBase" id="RU361157"/>
    </source>
</evidence>
<dbReference type="PANTHER" id="PTHR30413:SF8">
    <property type="entry name" value="TRANSPORT PERMEASE PROTEIN"/>
    <property type="match status" value="1"/>
</dbReference>
<keyword evidence="6 9" id="KW-0812">Transmembrane</keyword>
<accession>A0A0F9YIH9</accession>
<feature type="transmembrane region" description="Helical" evidence="9">
    <location>
        <begin position="242"/>
        <end position="263"/>
    </location>
</feature>
<evidence type="ECO:0000256" key="1">
    <source>
        <dbReference type="ARBA" id="ARBA00004429"/>
    </source>
</evidence>
<evidence type="ECO:0000313" key="11">
    <source>
        <dbReference type="EMBL" id="KKP31329.1"/>
    </source>
</evidence>
<feature type="transmembrane region" description="Helical" evidence="9">
    <location>
        <begin position="118"/>
        <end position="144"/>
    </location>
</feature>
<evidence type="ECO:0000256" key="4">
    <source>
        <dbReference type="ARBA" id="ARBA00022475"/>
    </source>
</evidence>
<dbReference type="EMBL" id="LBOI01000011">
    <property type="protein sequence ID" value="KKP31329.1"/>
    <property type="molecule type" value="Genomic_DNA"/>
</dbReference>
<dbReference type="InterPro" id="IPR047817">
    <property type="entry name" value="ABC2_TM_bact-type"/>
</dbReference>
<dbReference type="Proteomes" id="UP000034803">
    <property type="component" value="Unassembled WGS sequence"/>
</dbReference>
<dbReference type="PRINTS" id="PR00164">
    <property type="entry name" value="ABC2TRNSPORT"/>
</dbReference>
<evidence type="ECO:0000256" key="5">
    <source>
        <dbReference type="ARBA" id="ARBA00022519"/>
    </source>
</evidence>
<dbReference type="InterPro" id="IPR000412">
    <property type="entry name" value="ABC_2_transport"/>
</dbReference>
<dbReference type="PROSITE" id="PS51012">
    <property type="entry name" value="ABC_TM2"/>
    <property type="match status" value="1"/>
</dbReference>
<gene>
    <name evidence="11" type="ORF">UR21_C0011G0010</name>
</gene>
<dbReference type="AlphaFoldDB" id="A0A0F9YIH9"/>
<dbReference type="InterPro" id="IPR013525">
    <property type="entry name" value="ABC2_TM"/>
</dbReference>
<feature type="domain" description="ABC transmembrane type-2" evidence="10">
    <location>
        <begin position="45"/>
        <end position="266"/>
    </location>
</feature>
<evidence type="ECO:0000313" key="12">
    <source>
        <dbReference type="Proteomes" id="UP000034803"/>
    </source>
</evidence>
<dbReference type="GO" id="GO:0015920">
    <property type="term" value="P:lipopolysaccharide transport"/>
    <property type="evidence" value="ECO:0007669"/>
    <property type="project" value="TreeGrafter"/>
</dbReference>
<dbReference type="GO" id="GO:0043190">
    <property type="term" value="C:ATP-binding cassette (ABC) transporter complex"/>
    <property type="evidence" value="ECO:0007669"/>
    <property type="project" value="InterPro"/>
</dbReference>
<evidence type="ECO:0000256" key="3">
    <source>
        <dbReference type="ARBA" id="ARBA00022448"/>
    </source>
</evidence>
<dbReference type="PANTHER" id="PTHR30413">
    <property type="entry name" value="INNER MEMBRANE TRANSPORT PERMEASE"/>
    <property type="match status" value="1"/>
</dbReference>
<evidence type="ECO:0000256" key="7">
    <source>
        <dbReference type="ARBA" id="ARBA00022989"/>
    </source>
</evidence>
<keyword evidence="8 9" id="KW-0472">Membrane</keyword>
<reference evidence="11 12" key="1">
    <citation type="journal article" date="2015" name="Nature">
        <title>rRNA introns, odd ribosomes, and small enigmatic genomes across a large radiation of phyla.</title>
        <authorList>
            <person name="Brown C.T."/>
            <person name="Hug L.A."/>
            <person name="Thomas B.C."/>
            <person name="Sharon I."/>
            <person name="Castelle C.J."/>
            <person name="Singh A."/>
            <person name="Wilkins M.J."/>
            <person name="Williams K.H."/>
            <person name="Banfield J.F."/>
        </authorList>
    </citation>
    <scope>NUCLEOTIDE SEQUENCE [LARGE SCALE GENOMIC DNA]</scope>
</reference>
<comment type="subcellular location">
    <subcellularLocation>
        <location evidence="1">Cell inner membrane</location>
        <topology evidence="1">Multi-pass membrane protein</topology>
    </subcellularLocation>
    <subcellularLocation>
        <location evidence="9">Cell membrane</location>
        <topology evidence="9">Multi-pass membrane protein</topology>
    </subcellularLocation>
</comment>
<feature type="transmembrane region" description="Helical" evidence="9">
    <location>
        <begin position="188"/>
        <end position="205"/>
    </location>
</feature>
<dbReference type="Pfam" id="PF01061">
    <property type="entry name" value="ABC2_membrane"/>
    <property type="match status" value="1"/>
</dbReference>
<evidence type="ECO:0000256" key="2">
    <source>
        <dbReference type="ARBA" id="ARBA00007783"/>
    </source>
</evidence>
<keyword evidence="7 9" id="KW-1133">Transmembrane helix</keyword>
<name>A0A0F9YIH9_9BACT</name>
<feature type="transmembrane region" description="Helical" evidence="9">
    <location>
        <begin position="44"/>
        <end position="66"/>
    </location>
</feature>
<organism evidence="11 12">
    <name type="scientific">Candidatus Woesebacteria bacterium GW2011_GWC2_31_9</name>
    <dbReference type="NCBI Taxonomy" id="1618586"/>
    <lineage>
        <taxon>Bacteria</taxon>
        <taxon>Candidatus Woeseibacteriota</taxon>
    </lineage>
</organism>
<evidence type="ECO:0000256" key="6">
    <source>
        <dbReference type="ARBA" id="ARBA00022692"/>
    </source>
</evidence>
<evidence type="ECO:0000259" key="10">
    <source>
        <dbReference type="PROSITE" id="PS51012"/>
    </source>
</evidence>
<evidence type="ECO:0000256" key="8">
    <source>
        <dbReference type="ARBA" id="ARBA00023136"/>
    </source>
</evidence>
<feature type="transmembrane region" description="Helical" evidence="9">
    <location>
        <begin position="78"/>
        <end position="97"/>
    </location>
</feature>
<feature type="transmembrane region" description="Helical" evidence="9">
    <location>
        <begin position="156"/>
        <end position="176"/>
    </location>
</feature>
<protein>
    <recommendedName>
        <fullName evidence="9">Transport permease protein</fullName>
    </recommendedName>
</protein>
<sequence length="274" mass="31904">MSSITTITPKTNPFDINWKEIWESKDLFYFLTWRDIKIRYKQTILGVLWIILQPLISMVIFTIVFGNFAKIPSDNIPYPIFVFIGLLFWQFFSSILNSSANSLVSNESIIKKVYFPRIMAPISSTFAHLIDMIPTIIILFGLLIYYKVSLTIESLIFLPLLLMLVLFFALGIGMFLAPLNAKFRDIRYILPFFIQLGMYATPVIYPSSLFGGSMRYIRIFNPIAEAIEVTRMSFFTVRTMDWPILILSIVITFLTFLIGFYFFRKQESNFIDIL</sequence>
<keyword evidence="4 9" id="KW-1003">Cell membrane</keyword>
<keyword evidence="5" id="KW-0997">Cell inner membrane</keyword>
<proteinExistence type="inferred from homology"/>
<dbReference type="PATRIC" id="fig|1618586.3.peg.621"/>
<comment type="caution">
    <text evidence="11">The sequence shown here is derived from an EMBL/GenBank/DDBJ whole genome shotgun (WGS) entry which is preliminary data.</text>
</comment>
<comment type="similarity">
    <text evidence="2 9">Belongs to the ABC-2 integral membrane protein family.</text>
</comment>
<keyword evidence="3 9" id="KW-0813">Transport</keyword>